<protein>
    <submittedName>
        <fullName evidence="2">Uncharacterized protein</fullName>
    </submittedName>
</protein>
<sequence length="64" mass="6970">MKRKASKLRRRQNMGQAVSSVESDPIQNSAGKVMCEETTSDQGQRVSNNEVFGLEVVLSTDAGL</sequence>
<evidence type="ECO:0000256" key="1">
    <source>
        <dbReference type="SAM" id="MobiDB-lite"/>
    </source>
</evidence>
<feature type="region of interest" description="Disordered" evidence="1">
    <location>
        <begin position="1"/>
        <end position="32"/>
    </location>
</feature>
<comment type="caution">
    <text evidence="2">The sequence shown here is derived from an EMBL/GenBank/DDBJ whole genome shotgun (WGS) entry which is preliminary data.</text>
</comment>
<dbReference type="Proteomes" id="UP000265520">
    <property type="component" value="Unassembled WGS sequence"/>
</dbReference>
<dbReference type="AlphaFoldDB" id="A0A392R2T5"/>
<reference evidence="2 3" key="1">
    <citation type="journal article" date="2018" name="Front. Plant Sci.">
        <title>Red Clover (Trifolium pratense) and Zigzag Clover (T. medium) - A Picture of Genomic Similarities and Differences.</title>
        <authorList>
            <person name="Dluhosova J."/>
            <person name="Istvanek J."/>
            <person name="Nedelnik J."/>
            <person name="Repkova J."/>
        </authorList>
    </citation>
    <scope>NUCLEOTIDE SEQUENCE [LARGE SCALE GENOMIC DNA]</scope>
    <source>
        <strain evidence="3">cv. 10/8</strain>
        <tissue evidence="2">Leaf</tissue>
    </source>
</reference>
<evidence type="ECO:0000313" key="3">
    <source>
        <dbReference type="Proteomes" id="UP000265520"/>
    </source>
</evidence>
<accession>A0A392R2T5</accession>
<feature type="compositionally biased region" description="Polar residues" evidence="1">
    <location>
        <begin position="13"/>
        <end position="30"/>
    </location>
</feature>
<proteinExistence type="predicted"/>
<feature type="non-terminal residue" evidence="2">
    <location>
        <position position="64"/>
    </location>
</feature>
<name>A0A392R2T5_9FABA</name>
<organism evidence="2 3">
    <name type="scientific">Trifolium medium</name>
    <dbReference type="NCBI Taxonomy" id="97028"/>
    <lineage>
        <taxon>Eukaryota</taxon>
        <taxon>Viridiplantae</taxon>
        <taxon>Streptophyta</taxon>
        <taxon>Embryophyta</taxon>
        <taxon>Tracheophyta</taxon>
        <taxon>Spermatophyta</taxon>
        <taxon>Magnoliopsida</taxon>
        <taxon>eudicotyledons</taxon>
        <taxon>Gunneridae</taxon>
        <taxon>Pentapetalae</taxon>
        <taxon>rosids</taxon>
        <taxon>fabids</taxon>
        <taxon>Fabales</taxon>
        <taxon>Fabaceae</taxon>
        <taxon>Papilionoideae</taxon>
        <taxon>50 kb inversion clade</taxon>
        <taxon>NPAAA clade</taxon>
        <taxon>Hologalegina</taxon>
        <taxon>IRL clade</taxon>
        <taxon>Trifolieae</taxon>
        <taxon>Trifolium</taxon>
    </lineage>
</organism>
<feature type="compositionally biased region" description="Basic residues" evidence="1">
    <location>
        <begin position="1"/>
        <end position="12"/>
    </location>
</feature>
<evidence type="ECO:0000313" key="2">
    <source>
        <dbReference type="EMBL" id="MCI30567.1"/>
    </source>
</evidence>
<dbReference type="EMBL" id="LXQA010180545">
    <property type="protein sequence ID" value="MCI30567.1"/>
    <property type="molecule type" value="Genomic_DNA"/>
</dbReference>
<keyword evidence="3" id="KW-1185">Reference proteome</keyword>